<proteinExistence type="predicted"/>
<dbReference type="AlphaFoldDB" id="A0A5E4B837"/>
<reference evidence="2 3" key="1">
    <citation type="submission" date="2019-04" db="EMBL/GenBank/DDBJ databases">
        <authorList>
            <person name="Alioto T."/>
            <person name="Alioto T."/>
        </authorList>
    </citation>
    <scope>NUCLEOTIDE SEQUENCE [LARGE SCALE GENOMIC DNA]</scope>
</reference>
<keyword evidence="3" id="KW-1185">Reference proteome</keyword>
<protein>
    <submittedName>
        <fullName evidence="2">Uncharacterized protein</fullName>
    </submittedName>
</protein>
<accession>A0A5E4B837</accession>
<dbReference type="Proteomes" id="UP000335636">
    <property type="component" value="Unassembled WGS sequence"/>
</dbReference>
<name>A0A5E4B837_MARMO</name>
<evidence type="ECO:0000313" key="2">
    <source>
        <dbReference type="EMBL" id="VTJ65009.1"/>
    </source>
</evidence>
<dbReference type="EMBL" id="WJEC01003292">
    <property type="protein sequence ID" value="KAF7475243.1"/>
    <property type="molecule type" value="Genomic_DNA"/>
</dbReference>
<gene>
    <name evidence="1" type="ORF">GHT09_013933</name>
    <name evidence="2" type="ORF">MONAX_5E045934</name>
</gene>
<evidence type="ECO:0000313" key="1">
    <source>
        <dbReference type="EMBL" id="KAF7475243.1"/>
    </source>
</evidence>
<dbReference type="Proteomes" id="UP000662637">
    <property type="component" value="Unassembled WGS sequence"/>
</dbReference>
<reference evidence="1" key="2">
    <citation type="submission" date="2020-08" db="EMBL/GenBank/DDBJ databases">
        <authorList>
            <person name="Shumante A."/>
            <person name="Zimin A.V."/>
            <person name="Puiu D."/>
            <person name="Salzberg S.L."/>
        </authorList>
    </citation>
    <scope>NUCLEOTIDE SEQUENCE</scope>
    <source>
        <strain evidence="1">WC2-LM</strain>
        <tissue evidence="1">Liver</tissue>
    </source>
</reference>
<sequence length="80" mass="8389">MDRQQSPVILGSFKNRSKVSGSPVLCSGEAVTGTSSCCCLLVENSVDLADSHDRHARGGPAVVAPPWNQLSQHSLVCPTV</sequence>
<evidence type="ECO:0000313" key="3">
    <source>
        <dbReference type="Proteomes" id="UP000335636"/>
    </source>
</evidence>
<dbReference type="EMBL" id="CABDUW010000291">
    <property type="protein sequence ID" value="VTJ65009.1"/>
    <property type="molecule type" value="Genomic_DNA"/>
</dbReference>
<organism evidence="2 3">
    <name type="scientific">Marmota monax</name>
    <name type="common">Woodchuck</name>
    <dbReference type="NCBI Taxonomy" id="9995"/>
    <lineage>
        <taxon>Eukaryota</taxon>
        <taxon>Metazoa</taxon>
        <taxon>Chordata</taxon>
        <taxon>Craniata</taxon>
        <taxon>Vertebrata</taxon>
        <taxon>Euteleostomi</taxon>
        <taxon>Mammalia</taxon>
        <taxon>Eutheria</taxon>
        <taxon>Euarchontoglires</taxon>
        <taxon>Glires</taxon>
        <taxon>Rodentia</taxon>
        <taxon>Sciuromorpha</taxon>
        <taxon>Sciuridae</taxon>
        <taxon>Xerinae</taxon>
        <taxon>Marmotini</taxon>
        <taxon>Marmota</taxon>
    </lineage>
</organism>